<protein>
    <submittedName>
        <fullName evidence="2">Uncharacterized protein</fullName>
    </submittedName>
</protein>
<organism evidence="2 3">
    <name type="scientific">Nephila pilipes</name>
    <name type="common">Giant wood spider</name>
    <name type="synonym">Nephila maculata</name>
    <dbReference type="NCBI Taxonomy" id="299642"/>
    <lineage>
        <taxon>Eukaryota</taxon>
        <taxon>Metazoa</taxon>
        <taxon>Ecdysozoa</taxon>
        <taxon>Arthropoda</taxon>
        <taxon>Chelicerata</taxon>
        <taxon>Arachnida</taxon>
        <taxon>Araneae</taxon>
        <taxon>Araneomorphae</taxon>
        <taxon>Entelegynae</taxon>
        <taxon>Araneoidea</taxon>
        <taxon>Nephilidae</taxon>
        <taxon>Nephila</taxon>
    </lineage>
</organism>
<reference evidence="2" key="1">
    <citation type="submission" date="2020-08" db="EMBL/GenBank/DDBJ databases">
        <title>Multicomponent nature underlies the extraordinary mechanical properties of spider dragline silk.</title>
        <authorList>
            <person name="Kono N."/>
            <person name="Nakamura H."/>
            <person name="Mori M."/>
            <person name="Yoshida Y."/>
            <person name="Ohtoshi R."/>
            <person name="Malay A.D."/>
            <person name="Moran D.A.P."/>
            <person name="Tomita M."/>
            <person name="Numata K."/>
            <person name="Arakawa K."/>
        </authorList>
    </citation>
    <scope>NUCLEOTIDE SEQUENCE</scope>
</reference>
<dbReference type="Proteomes" id="UP000887013">
    <property type="component" value="Unassembled WGS sequence"/>
</dbReference>
<keyword evidence="3" id="KW-1185">Reference proteome</keyword>
<accession>A0A8X6QVG1</accession>
<comment type="caution">
    <text evidence="2">The sequence shown here is derived from an EMBL/GenBank/DDBJ whole genome shotgun (WGS) entry which is preliminary data.</text>
</comment>
<gene>
    <name evidence="2" type="ORF">NPIL_524601</name>
</gene>
<proteinExistence type="predicted"/>
<evidence type="ECO:0000313" key="2">
    <source>
        <dbReference type="EMBL" id="GFU39149.1"/>
    </source>
</evidence>
<name>A0A8X6QVG1_NEPPI</name>
<sequence>MELIVMCLTTVGDELQSAWSSSLAPGRVAICMDRWAFAFWREEREFELELMRIQAVLGDENRSPLPRVHRNGDGEEGKARWLEVKRETEAFIPSHSKEGRPRKERERKKREEDLRHLAEFEEENRKKEEIMVFLF</sequence>
<feature type="region of interest" description="Disordered" evidence="1">
    <location>
        <begin position="90"/>
        <end position="111"/>
    </location>
</feature>
<evidence type="ECO:0000313" key="3">
    <source>
        <dbReference type="Proteomes" id="UP000887013"/>
    </source>
</evidence>
<dbReference type="AlphaFoldDB" id="A0A8X6QVG1"/>
<dbReference type="EMBL" id="BMAW01035302">
    <property type="protein sequence ID" value="GFU39149.1"/>
    <property type="molecule type" value="Genomic_DNA"/>
</dbReference>
<evidence type="ECO:0000256" key="1">
    <source>
        <dbReference type="SAM" id="MobiDB-lite"/>
    </source>
</evidence>